<evidence type="ECO:0000313" key="8">
    <source>
        <dbReference type="EMBL" id="GLT14404.1"/>
    </source>
</evidence>
<evidence type="ECO:0000256" key="1">
    <source>
        <dbReference type="ARBA" id="ARBA00004162"/>
    </source>
</evidence>
<dbReference type="NCBIfam" id="TIGR02978">
    <property type="entry name" value="phageshock_pspC"/>
    <property type="match status" value="1"/>
</dbReference>
<keyword evidence="9" id="KW-1185">Reference proteome</keyword>
<keyword evidence="2" id="KW-1003">Cell membrane</keyword>
<feature type="domain" description="Phage shock protein PspC N-terminal" evidence="7">
    <location>
        <begin position="10"/>
        <end position="66"/>
    </location>
</feature>
<comment type="caution">
    <text evidence="8">The sequence shown here is derived from an EMBL/GenBank/DDBJ whole genome shotgun (WGS) entry which is preliminary data.</text>
</comment>
<feature type="transmembrane region" description="Helical" evidence="6">
    <location>
        <begin position="35"/>
        <end position="60"/>
    </location>
</feature>
<accession>A0ABQ6ENK4</accession>
<gene>
    <name evidence="8" type="ORF">GCM10007931_13790</name>
</gene>
<reference evidence="9" key="1">
    <citation type="journal article" date="2019" name="Int. J. Syst. Evol. Microbiol.">
        <title>The Global Catalogue of Microorganisms (GCM) 10K type strain sequencing project: providing services to taxonomists for standard genome sequencing and annotation.</title>
        <authorList>
            <consortium name="The Broad Institute Genomics Platform"/>
            <consortium name="The Broad Institute Genome Sequencing Center for Infectious Disease"/>
            <person name="Wu L."/>
            <person name="Ma J."/>
        </authorList>
    </citation>
    <scope>NUCLEOTIDE SEQUENCE [LARGE SCALE GENOMIC DNA]</scope>
    <source>
        <strain evidence="9">NBRC 111146</strain>
    </source>
</reference>
<evidence type="ECO:0000256" key="3">
    <source>
        <dbReference type="ARBA" id="ARBA00022692"/>
    </source>
</evidence>
<dbReference type="Pfam" id="PF04024">
    <property type="entry name" value="PspC"/>
    <property type="match status" value="1"/>
</dbReference>
<evidence type="ECO:0000256" key="4">
    <source>
        <dbReference type="ARBA" id="ARBA00022989"/>
    </source>
</evidence>
<dbReference type="InterPro" id="IPR014320">
    <property type="entry name" value="Phageshock_PspC"/>
</dbReference>
<comment type="subcellular location">
    <subcellularLocation>
        <location evidence="1">Cell membrane</location>
        <topology evidence="1">Single-pass membrane protein</topology>
    </subcellularLocation>
</comment>
<name>A0ABQ6ENK4_9VIBR</name>
<dbReference type="EMBL" id="BSPV01000004">
    <property type="protein sequence ID" value="GLT14404.1"/>
    <property type="molecule type" value="Genomic_DNA"/>
</dbReference>
<evidence type="ECO:0000313" key="9">
    <source>
        <dbReference type="Proteomes" id="UP001157156"/>
    </source>
</evidence>
<evidence type="ECO:0000256" key="5">
    <source>
        <dbReference type="ARBA" id="ARBA00023136"/>
    </source>
</evidence>
<evidence type="ECO:0000256" key="6">
    <source>
        <dbReference type="SAM" id="Phobius"/>
    </source>
</evidence>
<dbReference type="InterPro" id="IPR007168">
    <property type="entry name" value="Phageshock_PspC_N"/>
</dbReference>
<dbReference type="InterPro" id="IPR052027">
    <property type="entry name" value="PspC"/>
</dbReference>
<protein>
    <submittedName>
        <fullName evidence="8">Phage shock protein C</fullName>
    </submittedName>
</protein>
<dbReference type="PANTHER" id="PTHR33885">
    <property type="entry name" value="PHAGE SHOCK PROTEIN C"/>
    <property type="match status" value="1"/>
</dbReference>
<evidence type="ECO:0000256" key="2">
    <source>
        <dbReference type="ARBA" id="ARBA00022475"/>
    </source>
</evidence>
<sequence length="133" mass="14960">MAKGMDKEALYRDPKNGKLAGVCAGLGRYFGMEAWWVRIIAVSAFLLGGGILVLFAYFGLWLMLEKRPDSLTAADEFDFDHTIKSKPWQTGQLPAELLADLDKEYALLENKIRDMEAYVTSDAYKVNKAFSKL</sequence>
<dbReference type="Proteomes" id="UP001157156">
    <property type="component" value="Unassembled WGS sequence"/>
</dbReference>
<keyword evidence="4 6" id="KW-1133">Transmembrane helix</keyword>
<keyword evidence="3 6" id="KW-0812">Transmembrane</keyword>
<evidence type="ECO:0000259" key="7">
    <source>
        <dbReference type="Pfam" id="PF04024"/>
    </source>
</evidence>
<organism evidence="8 9">
    <name type="scientific">Vibrio algivorus</name>
    <dbReference type="NCBI Taxonomy" id="1667024"/>
    <lineage>
        <taxon>Bacteria</taxon>
        <taxon>Pseudomonadati</taxon>
        <taxon>Pseudomonadota</taxon>
        <taxon>Gammaproteobacteria</taxon>
        <taxon>Vibrionales</taxon>
        <taxon>Vibrionaceae</taxon>
        <taxon>Vibrio</taxon>
    </lineage>
</organism>
<keyword evidence="5 6" id="KW-0472">Membrane</keyword>
<dbReference type="PANTHER" id="PTHR33885:SF3">
    <property type="entry name" value="PHAGE SHOCK PROTEIN C"/>
    <property type="match status" value="1"/>
</dbReference>
<proteinExistence type="predicted"/>